<evidence type="ECO:0000256" key="2">
    <source>
        <dbReference type="ARBA" id="ARBA00022729"/>
    </source>
</evidence>
<dbReference type="Gene3D" id="3.50.30.30">
    <property type="match status" value="1"/>
</dbReference>
<evidence type="ECO:0000313" key="5">
    <source>
        <dbReference type="EMBL" id="GFY98023.1"/>
    </source>
</evidence>
<feature type="signal peptide" evidence="3">
    <location>
        <begin position="1"/>
        <end position="27"/>
    </location>
</feature>
<dbReference type="InterPro" id="IPR025398">
    <property type="entry name" value="DUF4371"/>
</dbReference>
<feature type="chain" id="PRO_5029513784" evidence="3">
    <location>
        <begin position="28"/>
        <end position="1038"/>
    </location>
</feature>
<dbReference type="GO" id="GO:0004252">
    <property type="term" value="F:serine-type endopeptidase activity"/>
    <property type="evidence" value="ECO:0007669"/>
    <property type="project" value="InterPro"/>
</dbReference>
<keyword evidence="2 3" id="KW-0732">Signal</keyword>
<dbReference type="InterPro" id="IPR006580">
    <property type="entry name" value="Znf_TTF"/>
</dbReference>
<name>A0A7J0FHF8_9ERIC</name>
<dbReference type="InterPro" id="IPR045051">
    <property type="entry name" value="SBT"/>
</dbReference>
<dbReference type="InterPro" id="IPR041469">
    <property type="entry name" value="Subtilisin-like_FN3"/>
</dbReference>
<dbReference type="SUPFAM" id="SSF52743">
    <property type="entry name" value="Subtilisin-like"/>
    <property type="match status" value="1"/>
</dbReference>
<accession>A0A7J0FHF8</accession>
<dbReference type="PANTHER" id="PTHR10795">
    <property type="entry name" value="PROPROTEIN CONVERTASE SUBTILISIN/KEXIN"/>
    <property type="match status" value="1"/>
</dbReference>
<dbReference type="InterPro" id="IPR000209">
    <property type="entry name" value="Peptidase_S8/S53_dom"/>
</dbReference>
<dbReference type="CDD" id="cd02120">
    <property type="entry name" value="PA_subtilisin_like"/>
    <property type="match status" value="1"/>
</dbReference>
<dbReference type="InterPro" id="IPR036852">
    <property type="entry name" value="Peptidase_S8/S53_dom_sf"/>
</dbReference>
<comment type="caution">
    <text evidence="5">The sequence shown here is derived from an EMBL/GenBank/DDBJ whole genome shotgun (WGS) entry which is preliminary data.</text>
</comment>
<dbReference type="Pfam" id="PF14291">
    <property type="entry name" value="DUF4371"/>
    <property type="match status" value="1"/>
</dbReference>
<evidence type="ECO:0000259" key="4">
    <source>
        <dbReference type="SMART" id="SM00597"/>
    </source>
</evidence>
<dbReference type="FunFam" id="3.30.70.80:FF:000003">
    <property type="entry name" value="Subtilisin-like protease SBT1.9"/>
    <property type="match status" value="1"/>
</dbReference>
<dbReference type="Pfam" id="PF00082">
    <property type="entry name" value="Peptidase_S8"/>
    <property type="match status" value="1"/>
</dbReference>
<dbReference type="Pfam" id="PF17766">
    <property type="entry name" value="fn3_6"/>
    <property type="match status" value="1"/>
</dbReference>
<gene>
    <name evidence="5" type="ORF">Acr_12g0005640</name>
</gene>
<evidence type="ECO:0000313" key="6">
    <source>
        <dbReference type="Proteomes" id="UP000585474"/>
    </source>
</evidence>
<evidence type="ECO:0000256" key="1">
    <source>
        <dbReference type="ARBA" id="ARBA00011073"/>
    </source>
</evidence>
<keyword evidence="6" id="KW-1185">Reference proteome</keyword>
<dbReference type="GO" id="GO:0006508">
    <property type="term" value="P:proteolysis"/>
    <property type="evidence" value="ECO:0007669"/>
    <property type="project" value="InterPro"/>
</dbReference>
<dbReference type="Proteomes" id="UP000585474">
    <property type="component" value="Unassembled WGS sequence"/>
</dbReference>
<dbReference type="Gene3D" id="2.60.40.2310">
    <property type="match status" value="1"/>
</dbReference>
<dbReference type="AlphaFoldDB" id="A0A7J0FHF8"/>
<organism evidence="5 6">
    <name type="scientific">Actinidia rufa</name>
    <dbReference type="NCBI Taxonomy" id="165716"/>
    <lineage>
        <taxon>Eukaryota</taxon>
        <taxon>Viridiplantae</taxon>
        <taxon>Streptophyta</taxon>
        <taxon>Embryophyta</taxon>
        <taxon>Tracheophyta</taxon>
        <taxon>Spermatophyta</taxon>
        <taxon>Magnoliopsida</taxon>
        <taxon>eudicotyledons</taxon>
        <taxon>Gunneridae</taxon>
        <taxon>Pentapetalae</taxon>
        <taxon>asterids</taxon>
        <taxon>Ericales</taxon>
        <taxon>Actinidiaceae</taxon>
        <taxon>Actinidia</taxon>
    </lineage>
</organism>
<comment type="similarity">
    <text evidence="1">Belongs to the peptidase S8 family.</text>
</comment>
<dbReference type="Gene3D" id="3.30.70.80">
    <property type="entry name" value="Peptidase S8 propeptide/proteinase inhibitor I9"/>
    <property type="match status" value="1"/>
</dbReference>
<feature type="domain" description="TTF-type" evidence="4">
    <location>
        <begin position="175"/>
        <end position="266"/>
    </location>
</feature>
<dbReference type="EMBL" id="BJWL01000012">
    <property type="protein sequence ID" value="GFY98023.1"/>
    <property type="molecule type" value="Genomic_DNA"/>
</dbReference>
<reference evidence="5 6" key="1">
    <citation type="submission" date="2019-07" db="EMBL/GenBank/DDBJ databases">
        <title>De Novo Assembly of kiwifruit Actinidia rufa.</title>
        <authorList>
            <person name="Sugita-Konishi S."/>
            <person name="Sato K."/>
            <person name="Mori E."/>
            <person name="Abe Y."/>
            <person name="Kisaki G."/>
            <person name="Hamano K."/>
            <person name="Suezawa K."/>
            <person name="Otani M."/>
            <person name="Fukuda T."/>
            <person name="Manabe T."/>
            <person name="Gomi K."/>
            <person name="Tabuchi M."/>
            <person name="Akimitsu K."/>
            <person name="Kataoka I."/>
        </authorList>
    </citation>
    <scope>NUCLEOTIDE SEQUENCE [LARGE SCALE GENOMIC DNA]</scope>
    <source>
        <strain evidence="6">cv. Fuchu</strain>
    </source>
</reference>
<dbReference type="Pfam" id="PF05922">
    <property type="entry name" value="Inhibitor_I9"/>
    <property type="match status" value="1"/>
</dbReference>
<protein>
    <submittedName>
        <fullName evidence="5">Subtilase family protein</fullName>
    </submittedName>
</protein>
<evidence type="ECO:0000256" key="3">
    <source>
        <dbReference type="SAM" id="SignalP"/>
    </source>
</evidence>
<dbReference type="SMART" id="SM00597">
    <property type="entry name" value="ZnF_TTF"/>
    <property type="match status" value="1"/>
</dbReference>
<sequence>MGKKLHGVALLQFVLVLCFLYVGLLSAERSTYIVHMDKSLMPKAFTGPHHWYSSTVDSIKYSTIPTSSNGHDQSTILYTYDHAIHGFCALLSKDEVERLKKSPGFLSAYSDKQEPTSKFQRVDFDDTSLERDPGLRIPIWQHPINTQDEIRRAYIKVGPYQPHLSEYPRSVSGKQHRRFQYSWFKQFPWLEYSPSKDALFCFPCFLFETNASTRTAFTIEGFRSWKRVNDGNRCALLNHVGCVNSPHNNAIKSVEGLSNVARHIDKVINAQSLEEIQKNRLRLRTTIESVRWLSLQACAFRGHDESLDSNNPGNLIAMIKLMGKLNVDIDNVVASPKRQNELQCAQAAEVEHMLATGERETGRGANQIGTLHRAGTTRWSSHFSSICSLVDMYGATIKVLQTIVEEGSSNSIRGEAGGALIAMRSFDFIFILHLMHRIMGITDLLCRVLQHKSLDILNAMDLVSTTKALLQTLRQDGFDTLLMHVGSVCTQYDIEMPMMDARYKEFTGRSCQQRDHITMEHHYRVDIFNAVIDFQLGELNNRFNEGAMELLVLSSALEPRDGFKSLEIDKICTLAEKFYPGDFTNQEMHYLRCQLEHYKLDVPQHEKFQNMSTISELCQPRGVQIPGSALAVTGLWPASDYGKDVIVGVIDTGVWPESKSYDDHGMTEVPSRWKGACEEGQEFKSSMCNSKLIGARRLRTRSTVDVISISMGFDIVPLYKDPIAIASFGAMEKGVFVSSSAGNAGHVLGRLHNGIPWALTVAAGSIDRRFSGTLTLGNGLTITGWSMFPIRALVQKLPLIYNTTLSSCNSTELLFTAPYGILICDETVSFFYQIDTISASHAPAAVFIADDPAIFEYSYFPYPGVVINPKDASTLINYAKIGDTATASIEFQQTIVGTKPAPAVSTYTSRGPSPSYPSVLKPDVMAPGTLVLAAWIPGSPASRIGGLVHKFERTVTNVGSSATKYKAKVMAPKGSVVTVSPETLVFGETYEKQSYSLTIRYTSDKNRTVTSGSVIWVEENGKHMVRSPIVVSPKVKVW</sequence>
<dbReference type="InterPro" id="IPR037045">
    <property type="entry name" value="S8pro/Inhibitor_I9_sf"/>
</dbReference>
<dbReference type="OrthoDB" id="118159at2759"/>
<dbReference type="InterPro" id="IPR010259">
    <property type="entry name" value="S8pro/Inhibitor_I9"/>
</dbReference>
<dbReference type="Gene3D" id="3.40.50.200">
    <property type="entry name" value="Peptidase S8/S53 domain"/>
    <property type="match status" value="1"/>
</dbReference>
<proteinExistence type="inferred from homology"/>